<dbReference type="PROSITE" id="PS50828">
    <property type="entry name" value="SMR"/>
    <property type="match status" value="1"/>
</dbReference>
<dbReference type="Gene3D" id="3.30.1370.110">
    <property type="match status" value="1"/>
</dbReference>
<name>A0AAV2IBE3_LYMST</name>
<dbReference type="Proteomes" id="UP001497497">
    <property type="component" value="Unassembled WGS sequence"/>
</dbReference>
<keyword evidence="2" id="KW-0472">Membrane</keyword>
<gene>
    <name evidence="4" type="ORF">GSLYS_00015756001</name>
</gene>
<comment type="caution">
    <text evidence="4">The sequence shown here is derived from an EMBL/GenBank/DDBJ whole genome shotgun (WGS) entry which is preliminary data.</text>
</comment>
<dbReference type="InterPro" id="IPR002625">
    <property type="entry name" value="Smr_dom"/>
</dbReference>
<reference evidence="4 5" key="1">
    <citation type="submission" date="2024-04" db="EMBL/GenBank/DDBJ databases">
        <authorList>
            <consortium name="Genoscope - CEA"/>
            <person name="William W."/>
        </authorList>
    </citation>
    <scope>NUCLEOTIDE SEQUENCE [LARGE SCALE GENOMIC DNA]</scope>
</reference>
<feature type="region of interest" description="Disordered" evidence="1">
    <location>
        <begin position="143"/>
        <end position="165"/>
    </location>
</feature>
<dbReference type="InterPro" id="IPR052772">
    <property type="entry name" value="Endo/PolyKinase_Domain-Protein"/>
</dbReference>
<dbReference type="InterPro" id="IPR036063">
    <property type="entry name" value="Smr_dom_sf"/>
</dbReference>
<dbReference type="Pfam" id="PF01713">
    <property type="entry name" value="Smr"/>
    <property type="match status" value="1"/>
</dbReference>
<accession>A0AAV2IBE3</accession>
<dbReference type="GO" id="GO:0005634">
    <property type="term" value="C:nucleus"/>
    <property type="evidence" value="ECO:0007669"/>
    <property type="project" value="TreeGrafter"/>
</dbReference>
<feature type="transmembrane region" description="Helical" evidence="2">
    <location>
        <begin position="7"/>
        <end position="31"/>
    </location>
</feature>
<evidence type="ECO:0000313" key="4">
    <source>
        <dbReference type="EMBL" id="CAL1542150.1"/>
    </source>
</evidence>
<dbReference type="AlphaFoldDB" id="A0AAV2IBE3"/>
<dbReference type="PANTHER" id="PTHR46535:SF1">
    <property type="entry name" value="NEDD4-BINDING PROTEIN 2"/>
    <property type="match status" value="1"/>
</dbReference>
<keyword evidence="5" id="KW-1185">Reference proteome</keyword>
<protein>
    <recommendedName>
        <fullName evidence="3">Smr domain-containing protein</fullName>
    </recommendedName>
</protein>
<organism evidence="4 5">
    <name type="scientific">Lymnaea stagnalis</name>
    <name type="common">Great pond snail</name>
    <name type="synonym">Helix stagnalis</name>
    <dbReference type="NCBI Taxonomy" id="6523"/>
    <lineage>
        <taxon>Eukaryota</taxon>
        <taxon>Metazoa</taxon>
        <taxon>Spiralia</taxon>
        <taxon>Lophotrochozoa</taxon>
        <taxon>Mollusca</taxon>
        <taxon>Gastropoda</taxon>
        <taxon>Heterobranchia</taxon>
        <taxon>Euthyneura</taxon>
        <taxon>Panpulmonata</taxon>
        <taxon>Hygrophila</taxon>
        <taxon>Lymnaeoidea</taxon>
        <taxon>Lymnaeidae</taxon>
        <taxon>Lymnaea</taxon>
    </lineage>
</organism>
<keyword evidence="2" id="KW-0812">Transmembrane</keyword>
<evidence type="ECO:0000256" key="2">
    <source>
        <dbReference type="SAM" id="Phobius"/>
    </source>
</evidence>
<dbReference type="PANTHER" id="PTHR46535">
    <property type="entry name" value="NEDD4-BINDING PROTEIN 2"/>
    <property type="match status" value="1"/>
</dbReference>
<dbReference type="EMBL" id="CAXITT010000472">
    <property type="protein sequence ID" value="CAL1542150.1"/>
    <property type="molecule type" value="Genomic_DNA"/>
</dbReference>
<sequence>MDDSVRNIIIGATCGGVLLLILVGIVIWCYWKKRLKKCCCCPGKVNDVEDQNGAANHGLPSATPLTGQDNKSFQTSSTQLAVTNSLEITSEISGTQHHQQVHGGEQLKRLQEWKTLQQLKDTQRQEQQRQELLSLENLRQEQQRQERIHQERERQEQQRQESLRQERLRQEQQRLEQQRQETLRRENLRLEQERQNQLLQAQYIRNDNVNEQQRARGRSRQRNRNKNRNRSDSRDQSDHREGDPNKTLDLHGMHVGEAMKNVMNFVYMMEEVYNRNNYSRADRFIYVITGRGLHSRGGVPKIKPAVQGYLDKHDYMYEWNNMGGMVTIDLLSKRRNPF</sequence>
<evidence type="ECO:0000259" key="3">
    <source>
        <dbReference type="PROSITE" id="PS50828"/>
    </source>
</evidence>
<feature type="compositionally biased region" description="Basic residues" evidence="1">
    <location>
        <begin position="215"/>
        <end position="228"/>
    </location>
</feature>
<dbReference type="SMART" id="SM00463">
    <property type="entry name" value="SMR"/>
    <property type="match status" value="1"/>
</dbReference>
<feature type="compositionally biased region" description="Basic and acidic residues" evidence="1">
    <location>
        <begin position="229"/>
        <end position="252"/>
    </location>
</feature>
<evidence type="ECO:0000313" key="5">
    <source>
        <dbReference type="Proteomes" id="UP001497497"/>
    </source>
</evidence>
<dbReference type="GO" id="GO:0004519">
    <property type="term" value="F:endonuclease activity"/>
    <property type="evidence" value="ECO:0007669"/>
    <property type="project" value="TreeGrafter"/>
</dbReference>
<keyword evidence="2" id="KW-1133">Transmembrane helix</keyword>
<dbReference type="SUPFAM" id="SSF160443">
    <property type="entry name" value="SMR domain-like"/>
    <property type="match status" value="1"/>
</dbReference>
<feature type="domain" description="Smr" evidence="3">
    <location>
        <begin position="248"/>
        <end position="332"/>
    </location>
</feature>
<feature type="region of interest" description="Disordered" evidence="1">
    <location>
        <begin position="201"/>
        <end position="252"/>
    </location>
</feature>
<evidence type="ECO:0000256" key="1">
    <source>
        <dbReference type="SAM" id="MobiDB-lite"/>
    </source>
</evidence>
<proteinExistence type="predicted"/>